<reference evidence="1 2" key="1">
    <citation type="submission" date="2020-08" db="EMBL/GenBank/DDBJ databases">
        <title>Sequencing the genomes of 1000 actinobacteria strains.</title>
        <authorList>
            <person name="Klenk H.-P."/>
        </authorList>
    </citation>
    <scope>NUCLEOTIDE SEQUENCE [LARGE SCALE GENOMIC DNA]</scope>
    <source>
        <strain evidence="1 2">DSM 45886</strain>
    </source>
</reference>
<sequence length="48" mass="4937">MAAPIAARLDRVRITRRRMLGAALAVGAAVPIGTMSHASEVRATPGPV</sequence>
<comment type="caution">
    <text evidence="1">The sequence shown here is derived from an EMBL/GenBank/DDBJ whole genome shotgun (WGS) entry which is preliminary data.</text>
</comment>
<evidence type="ECO:0000313" key="2">
    <source>
        <dbReference type="Proteomes" id="UP000578819"/>
    </source>
</evidence>
<organism evidence="1 2">
    <name type="scientific">Micromonospora polyrhachis</name>
    <dbReference type="NCBI Taxonomy" id="1282883"/>
    <lineage>
        <taxon>Bacteria</taxon>
        <taxon>Bacillati</taxon>
        <taxon>Actinomycetota</taxon>
        <taxon>Actinomycetes</taxon>
        <taxon>Micromonosporales</taxon>
        <taxon>Micromonosporaceae</taxon>
        <taxon>Micromonospora</taxon>
    </lineage>
</organism>
<evidence type="ECO:0000313" key="1">
    <source>
        <dbReference type="EMBL" id="MBB4958672.1"/>
    </source>
</evidence>
<keyword evidence="2" id="KW-1185">Reference proteome</keyword>
<accession>A0A7W7SPQ2</accession>
<dbReference type="EMBL" id="JACHJW010000001">
    <property type="protein sequence ID" value="MBB4958672.1"/>
    <property type="molecule type" value="Genomic_DNA"/>
</dbReference>
<gene>
    <name evidence="1" type="ORF">FHR38_002405</name>
</gene>
<dbReference type="InterPro" id="IPR019546">
    <property type="entry name" value="TAT_signal_bac_arc"/>
</dbReference>
<dbReference type="NCBIfam" id="TIGR01409">
    <property type="entry name" value="TAT_signal_seq"/>
    <property type="match status" value="1"/>
</dbReference>
<dbReference type="InterPro" id="IPR006311">
    <property type="entry name" value="TAT_signal"/>
</dbReference>
<dbReference type="Proteomes" id="UP000578819">
    <property type="component" value="Unassembled WGS sequence"/>
</dbReference>
<name>A0A7W7SPQ2_9ACTN</name>
<protein>
    <submittedName>
        <fullName evidence="1">Uncharacterized protein</fullName>
    </submittedName>
</protein>
<proteinExistence type="predicted"/>
<dbReference type="AlphaFoldDB" id="A0A7W7SPQ2"/>
<dbReference type="PROSITE" id="PS51318">
    <property type="entry name" value="TAT"/>
    <property type="match status" value="1"/>
</dbReference>